<name>A0A3P1SJ00_9ACTO</name>
<evidence type="ECO:0000313" key="8">
    <source>
        <dbReference type="Proteomes" id="UP000280444"/>
    </source>
</evidence>
<feature type="compositionally biased region" description="Polar residues" evidence="5">
    <location>
        <begin position="1"/>
        <end position="15"/>
    </location>
</feature>
<evidence type="ECO:0000313" key="7">
    <source>
        <dbReference type="EMBL" id="RRC96292.1"/>
    </source>
</evidence>
<accession>A0A3P1SJ00</accession>
<dbReference type="PANTHER" id="PTHR11061">
    <property type="entry name" value="RNA M5U METHYLTRANSFERASE"/>
    <property type="match status" value="1"/>
</dbReference>
<dbReference type="Gene3D" id="3.40.50.150">
    <property type="entry name" value="Vaccinia Virus protein VP39"/>
    <property type="match status" value="1"/>
</dbReference>
<dbReference type="Gene3D" id="2.40.50.140">
    <property type="entry name" value="Nucleic acid-binding proteins"/>
    <property type="match status" value="1"/>
</dbReference>
<feature type="region of interest" description="Disordered" evidence="5">
    <location>
        <begin position="1"/>
        <end position="48"/>
    </location>
</feature>
<feature type="binding site" evidence="4">
    <location>
        <position position="352"/>
    </location>
    <ligand>
        <name>S-adenosyl-L-methionine</name>
        <dbReference type="ChEBI" id="CHEBI:59789"/>
    </ligand>
</feature>
<feature type="binding site" evidence="4">
    <location>
        <position position="400"/>
    </location>
    <ligand>
        <name>S-adenosyl-L-methionine</name>
        <dbReference type="ChEBI" id="CHEBI:59789"/>
    </ligand>
</feature>
<dbReference type="Gene3D" id="2.40.50.1070">
    <property type="match status" value="1"/>
</dbReference>
<dbReference type="GO" id="GO:0070475">
    <property type="term" value="P:rRNA base methylation"/>
    <property type="evidence" value="ECO:0007669"/>
    <property type="project" value="TreeGrafter"/>
</dbReference>
<dbReference type="InterPro" id="IPR002792">
    <property type="entry name" value="TRAM_dom"/>
</dbReference>
<feature type="binding site" evidence="4">
    <location>
        <position position="299"/>
    </location>
    <ligand>
        <name>S-adenosyl-L-methionine</name>
        <dbReference type="ChEBI" id="CHEBI:59789"/>
    </ligand>
</feature>
<dbReference type="Pfam" id="PF01938">
    <property type="entry name" value="TRAM"/>
    <property type="match status" value="1"/>
</dbReference>
<evidence type="ECO:0000256" key="3">
    <source>
        <dbReference type="ARBA" id="ARBA00022691"/>
    </source>
</evidence>
<dbReference type="PROSITE" id="PS50926">
    <property type="entry name" value="TRAM"/>
    <property type="match status" value="1"/>
</dbReference>
<dbReference type="CDD" id="cd02440">
    <property type="entry name" value="AdoMet_MTases"/>
    <property type="match status" value="1"/>
</dbReference>
<dbReference type="Pfam" id="PF05958">
    <property type="entry name" value="tRNA_U5-meth_tr"/>
    <property type="match status" value="1"/>
</dbReference>
<dbReference type="InterPro" id="IPR012340">
    <property type="entry name" value="NA-bd_OB-fold"/>
</dbReference>
<evidence type="ECO:0000256" key="5">
    <source>
        <dbReference type="SAM" id="MobiDB-lite"/>
    </source>
</evidence>
<sequence length="470" mass="50228">MTPSRRSSRSPQGKASSKARGAQRGTAKAAGKKNARTAQRPARPRPPKETLELLVGEPAHGGACVARDDSGRVVFVRHALPGETVVAQVTATQKTLAWADAIEVLSPSPDRVPSVWPQAGPHGVGGGELAHVAPAAQRQWKTDVLRGQIRRIGGEALADAVSDIGGVRVQAAPGDTAPDDPLLHRRSRIELVANQDSNAGMHRFRDRVVLPLKEMPLAVEDIVDLGLFGSDSPWRHLWSPKDRIRVVASNTGDNRVLVRTPQGLFDAERQMVEDDTCHWRIEVNGQTFDYRVRMDGFWQTHREGAQVLAQAVSDAAGLRGGEKVAELYSGAGLFTQVLASQVGEKGRVVSVEGAEDAVADATANCAAYGTVDTFVGAVDEGAVTDLVGELGSAPDVLVCDPPRTGAGREVCARIADSEAARVVLVSCDPAAGARDLRALTESGYELESLRAWDLFPHTHHVEFVAALNRR</sequence>
<proteinExistence type="inferred from homology"/>
<dbReference type="RefSeq" id="WP_124867732.1">
    <property type="nucleotide sequence ID" value="NZ_RQZF01000001.1"/>
</dbReference>
<dbReference type="AlphaFoldDB" id="A0A3P1SJ00"/>
<comment type="similarity">
    <text evidence="4">Belongs to the class I-like SAM-binding methyltransferase superfamily. RNA M5U methyltransferase family.</text>
</comment>
<dbReference type="SUPFAM" id="SSF50249">
    <property type="entry name" value="Nucleic acid-binding proteins"/>
    <property type="match status" value="1"/>
</dbReference>
<gene>
    <name evidence="7" type="ORF">EII11_01150</name>
</gene>
<reference evidence="7 8" key="1">
    <citation type="submission" date="2018-11" db="EMBL/GenBank/DDBJ databases">
        <title>Genomes From Bacteria Associated with the Canine Oral Cavity: a Test Case for Automated Genome-Based Taxonomic Assignment.</title>
        <authorList>
            <person name="Coil D.A."/>
            <person name="Jospin G."/>
            <person name="Darling A.E."/>
            <person name="Wallis C."/>
            <person name="Davis I.J."/>
            <person name="Harris S."/>
            <person name="Eisen J.A."/>
            <person name="Holcombe L.J."/>
            <person name="O'Flynn C."/>
        </authorList>
    </citation>
    <scope>NUCLEOTIDE SEQUENCE [LARGE SCALE GENOMIC DNA]</scope>
    <source>
        <strain evidence="7 8">OH770</strain>
    </source>
</reference>
<feature type="binding site" evidence="4">
    <location>
        <position position="328"/>
    </location>
    <ligand>
        <name>S-adenosyl-L-methionine</name>
        <dbReference type="ChEBI" id="CHEBI:59789"/>
    </ligand>
</feature>
<evidence type="ECO:0000256" key="2">
    <source>
        <dbReference type="ARBA" id="ARBA00022679"/>
    </source>
</evidence>
<evidence type="ECO:0000259" key="6">
    <source>
        <dbReference type="PROSITE" id="PS50926"/>
    </source>
</evidence>
<dbReference type="InterPro" id="IPR029063">
    <property type="entry name" value="SAM-dependent_MTases_sf"/>
</dbReference>
<keyword evidence="1 4" id="KW-0489">Methyltransferase</keyword>
<dbReference type="SUPFAM" id="SSF53335">
    <property type="entry name" value="S-adenosyl-L-methionine-dependent methyltransferases"/>
    <property type="match status" value="1"/>
</dbReference>
<dbReference type="EMBL" id="RQZF01000001">
    <property type="protein sequence ID" value="RRC96292.1"/>
    <property type="molecule type" value="Genomic_DNA"/>
</dbReference>
<keyword evidence="3 4" id="KW-0949">S-adenosyl-L-methionine</keyword>
<evidence type="ECO:0000256" key="4">
    <source>
        <dbReference type="PROSITE-ProRule" id="PRU01024"/>
    </source>
</evidence>
<feature type="active site" description="Nucleophile" evidence="4">
    <location>
        <position position="427"/>
    </location>
</feature>
<dbReference type="Pfam" id="PF01135">
    <property type="entry name" value="PCMT"/>
    <property type="match status" value="1"/>
</dbReference>
<organism evidence="7 8">
    <name type="scientific">Schaalia canis</name>
    <dbReference type="NCBI Taxonomy" id="100469"/>
    <lineage>
        <taxon>Bacteria</taxon>
        <taxon>Bacillati</taxon>
        <taxon>Actinomycetota</taxon>
        <taxon>Actinomycetes</taxon>
        <taxon>Actinomycetales</taxon>
        <taxon>Actinomycetaceae</taxon>
        <taxon>Schaalia</taxon>
    </lineage>
</organism>
<protein>
    <submittedName>
        <fullName evidence="7">Class I SAM-dependent RNA methyltransferase</fullName>
    </submittedName>
</protein>
<dbReference type="Proteomes" id="UP000280444">
    <property type="component" value="Unassembled WGS sequence"/>
</dbReference>
<keyword evidence="8" id="KW-1185">Reference proteome</keyword>
<comment type="caution">
    <text evidence="7">The sequence shown here is derived from an EMBL/GenBank/DDBJ whole genome shotgun (WGS) entry which is preliminary data.</text>
</comment>
<evidence type="ECO:0000256" key="1">
    <source>
        <dbReference type="ARBA" id="ARBA00022603"/>
    </source>
</evidence>
<dbReference type="PROSITE" id="PS51687">
    <property type="entry name" value="SAM_MT_RNA_M5U"/>
    <property type="match status" value="1"/>
</dbReference>
<dbReference type="PANTHER" id="PTHR11061:SF30">
    <property type="entry name" value="TRNA (URACIL(54)-C(5))-METHYLTRANSFERASE"/>
    <property type="match status" value="1"/>
</dbReference>
<keyword evidence="2 4" id="KW-0808">Transferase</keyword>
<dbReference type="OrthoDB" id="9804590at2"/>
<dbReference type="GO" id="GO:0070041">
    <property type="term" value="F:rRNA (uridine-C5-)-methyltransferase activity"/>
    <property type="evidence" value="ECO:0007669"/>
    <property type="project" value="TreeGrafter"/>
</dbReference>
<feature type="domain" description="TRAM" evidence="6">
    <location>
        <begin position="44"/>
        <end position="103"/>
    </location>
</feature>
<dbReference type="InterPro" id="IPR010280">
    <property type="entry name" value="U5_MeTrfase_fam"/>
</dbReference>